<feature type="signal peptide" evidence="1">
    <location>
        <begin position="1"/>
        <end position="27"/>
    </location>
</feature>
<comment type="caution">
    <text evidence="2">The sequence shown here is derived from an EMBL/GenBank/DDBJ whole genome shotgun (WGS) entry which is preliminary data.</text>
</comment>
<protein>
    <submittedName>
        <fullName evidence="2">Uncharacterized protein</fullName>
    </submittedName>
</protein>
<organism evidence="2 3">
    <name type="scientific">Reinekea marinisedimentorum</name>
    <dbReference type="NCBI Taxonomy" id="230495"/>
    <lineage>
        <taxon>Bacteria</taxon>
        <taxon>Pseudomonadati</taxon>
        <taxon>Pseudomonadota</taxon>
        <taxon>Gammaproteobacteria</taxon>
        <taxon>Oceanospirillales</taxon>
        <taxon>Saccharospirillaceae</taxon>
        <taxon>Reinekea</taxon>
    </lineage>
</organism>
<evidence type="ECO:0000313" key="2">
    <source>
        <dbReference type="EMBL" id="TCS41414.1"/>
    </source>
</evidence>
<dbReference type="AlphaFoldDB" id="A0A4R3I813"/>
<accession>A0A4R3I813</accession>
<name>A0A4R3I813_9GAMM</name>
<gene>
    <name evidence="2" type="ORF">BCF53_106145</name>
</gene>
<dbReference type="Proteomes" id="UP000295793">
    <property type="component" value="Unassembled WGS sequence"/>
</dbReference>
<keyword evidence="1" id="KW-0732">Signal</keyword>
<sequence>MIRRFINNARGCGHFLGCSLLSFIVAASTPAELNAEPYVSADYFIYSEPVSVSTALNELLGDFSAGERAYFYRWYEVGIVFDNRWGFGYVDRRDYSLRFSRDAAELVGTVVNGDELETGREYDITLESYGVDSEGMRFFVRPDLKPWLNMEVGLSLLKSYSLLDGSVSGTASAVASDEYEYSLAVDYYYTDDILFERSVEDVTGFGATLDIALSAQLNANWRWDVRVHDLLGALYWEDVPNTLAEAYSDRVTVTEAGYAEWDPAVSGVETNEDYVQWLERRINSELYCRYGRLRCGIGAQYWVDDLLTRAGIGYQFKKLNFFGWYWRESSAVELAVSWPVLSVSAGVDNINPEEVKAAFVAVMLNY</sequence>
<feature type="chain" id="PRO_5020519378" evidence="1">
    <location>
        <begin position="28"/>
        <end position="366"/>
    </location>
</feature>
<evidence type="ECO:0000313" key="3">
    <source>
        <dbReference type="Proteomes" id="UP000295793"/>
    </source>
</evidence>
<keyword evidence="3" id="KW-1185">Reference proteome</keyword>
<evidence type="ECO:0000256" key="1">
    <source>
        <dbReference type="SAM" id="SignalP"/>
    </source>
</evidence>
<reference evidence="2 3" key="1">
    <citation type="submission" date="2019-03" db="EMBL/GenBank/DDBJ databases">
        <title>Genomic Encyclopedia of Archaeal and Bacterial Type Strains, Phase II (KMG-II): from individual species to whole genera.</title>
        <authorList>
            <person name="Goeker M."/>
        </authorList>
    </citation>
    <scope>NUCLEOTIDE SEQUENCE [LARGE SCALE GENOMIC DNA]</scope>
    <source>
        <strain evidence="2 3">DSM 15388</strain>
    </source>
</reference>
<proteinExistence type="predicted"/>
<dbReference type="EMBL" id="SLZR01000006">
    <property type="protein sequence ID" value="TCS41414.1"/>
    <property type="molecule type" value="Genomic_DNA"/>
</dbReference>